<sequence length="128" mass="14471">MVRGYYKRPRESAELFDEEGWCKSGDAGYYDEDGRLYISERLKQMIKCMDNQVVPSELEELLLRMHPTQIAEVSVVGLKHSEYGEAPAAAVVLTEEGKKQDLTTFINDIKATVSSKSLRETMCGSLLF</sequence>
<reference evidence="2" key="2">
    <citation type="submission" date="2021-09" db="EMBL/GenBank/DDBJ databases">
        <authorList>
            <person name="Jia N."/>
            <person name="Wang J."/>
            <person name="Shi W."/>
            <person name="Du L."/>
            <person name="Sun Y."/>
            <person name="Zhan W."/>
            <person name="Jiang J."/>
            <person name="Wang Q."/>
            <person name="Zhang B."/>
            <person name="Ji P."/>
            <person name="Sakyi L.B."/>
            <person name="Cui X."/>
            <person name="Yuan T."/>
            <person name="Jiang B."/>
            <person name="Yang W."/>
            <person name="Lam T.T.-Y."/>
            <person name="Chang Q."/>
            <person name="Ding S."/>
            <person name="Wang X."/>
            <person name="Zhu J."/>
            <person name="Ruan X."/>
            <person name="Zhao L."/>
            <person name="Wei J."/>
            <person name="Que T."/>
            <person name="Du C."/>
            <person name="Cheng J."/>
            <person name="Dai P."/>
            <person name="Han X."/>
            <person name="Huang E."/>
            <person name="Gao Y."/>
            <person name="Liu J."/>
            <person name="Shao H."/>
            <person name="Ye R."/>
            <person name="Li L."/>
            <person name="Wei W."/>
            <person name="Wang X."/>
            <person name="Wang C."/>
            <person name="Huo Q."/>
            <person name="Li W."/>
            <person name="Guo W."/>
            <person name="Chen H."/>
            <person name="Chen S."/>
            <person name="Zhou L."/>
            <person name="Zhou L."/>
            <person name="Ni X."/>
            <person name="Tian J."/>
            <person name="Zhou Y."/>
            <person name="Sheng Y."/>
            <person name="Liu T."/>
            <person name="Pan Y."/>
            <person name="Xia L."/>
            <person name="Li J."/>
            <person name="Zhao F."/>
            <person name="Cao W."/>
        </authorList>
    </citation>
    <scope>NUCLEOTIDE SEQUENCE</scope>
    <source>
        <strain evidence="2">Rmic-2018</strain>
        <tissue evidence="2">Larvae</tissue>
    </source>
</reference>
<dbReference type="Gene3D" id="3.30.300.30">
    <property type="match status" value="1"/>
</dbReference>
<comment type="caution">
    <text evidence="2">The sequence shown here is derived from an EMBL/GenBank/DDBJ whole genome shotgun (WGS) entry which is preliminary data.</text>
</comment>
<dbReference type="PANTHER" id="PTHR24096:SF422">
    <property type="entry name" value="BCDNA.GH02901"/>
    <property type="match status" value="1"/>
</dbReference>
<organism evidence="2 3">
    <name type="scientific">Rhipicephalus microplus</name>
    <name type="common">Cattle tick</name>
    <name type="synonym">Boophilus microplus</name>
    <dbReference type="NCBI Taxonomy" id="6941"/>
    <lineage>
        <taxon>Eukaryota</taxon>
        <taxon>Metazoa</taxon>
        <taxon>Ecdysozoa</taxon>
        <taxon>Arthropoda</taxon>
        <taxon>Chelicerata</taxon>
        <taxon>Arachnida</taxon>
        <taxon>Acari</taxon>
        <taxon>Parasitiformes</taxon>
        <taxon>Ixodida</taxon>
        <taxon>Ixodoidea</taxon>
        <taxon>Ixodidae</taxon>
        <taxon>Rhipicephalinae</taxon>
        <taxon>Rhipicephalus</taxon>
        <taxon>Boophilus</taxon>
    </lineage>
</organism>
<dbReference type="Gene3D" id="3.40.50.12780">
    <property type="entry name" value="N-terminal domain of ligase-like"/>
    <property type="match status" value="1"/>
</dbReference>
<dbReference type="InterPro" id="IPR025110">
    <property type="entry name" value="AMP-bd_C"/>
</dbReference>
<dbReference type="Proteomes" id="UP000821866">
    <property type="component" value="Unassembled WGS sequence"/>
</dbReference>
<dbReference type="InterPro" id="IPR042099">
    <property type="entry name" value="ANL_N_sf"/>
</dbReference>
<keyword evidence="3" id="KW-1185">Reference proteome</keyword>
<dbReference type="AlphaFoldDB" id="A0A9J6D351"/>
<proteinExistence type="predicted"/>
<evidence type="ECO:0000313" key="3">
    <source>
        <dbReference type="Proteomes" id="UP000821866"/>
    </source>
</evidence>
<accession>A0A9J6D351</accession>
<dbReference type="GO" id="GO:0016405">
    <property type="term" value="F:CoA-ligase activity"/>
    <property type="evidence" value="ECO:0007669"/>
    <property type="project" value="TreeGrafter"/>
</dbReference>
<dbReference type="VEuPathDB" id="VectorBase:LOC119182165"/>
<dbReference type="Pfam" id="PF13193">
    <property type="entry name" value="AMP-binding_C"/>
    <property type="match status" value="1"/>
</dbReference>
<dbReference type="SUPFAM" id="SSF56801">
    <property type="entry name" value="Acetyl-CoA synthetase-like"/>
    <property type="match status" value="1"/>
</dbReference>
<dbReference type="InterPro" id="IPR045851">
    <property type="entry name" value="AMP-bd_C_sf"/>
</dbReference>
<dbReference type="EMBL" id="JABSTU010000305">
    <property type="protein sequence ID" value="KAH7997465.1"/>
    <property type="molecule type" value="Genomic_DNA"/>
</dbReference>
<dbReference type="PANTHER" id="PTHR24096">
    <property type="entry name" value="LONG-CHAIN-FATTY-ACID--COA LIGASE"/>
    <property type="match status" value="1"/>
</dbReference>
<feature type="domain" description="AMP-binding enzyme C-terminal" evidence="1">
    <location>
        <begin position="57"/>
        <end position="114"/>
    </location>
</feature>
<evidence type="ECO:0000313" key="2">
    <source>
        <dbReference type="EMBL" id="KAH7997465.1"/>
    </source>
</evidence>
<reference evidence="2" key="1">
    <citation type="journal article" date="2020" name="Cell">
        <title>Large-Scale Comparative Analyses of Tick Genomes Elucidate Their Genetic Diversity and Vector Capacities.</title>
        <authorList>
            <consortium name="Tick Genome and Microbiome Consortium (TIGMIC)"/>
            <person name="Jia N."/>
            <person name="Wang J."/>
            <person name="Shi W."/>
            <person name="Du L."/>
            <person name="Sun Y."/>
            <person name="Zhan W."/>
            <person name="Jiang J.F."/>
            <person name="Wang Q."/>
            <person name="Zhang B."/>
            <person name="Ji P."/>
            <person name="Bell-Sakyi L."/>
            <person name="Cui X.M."/>
            <person name="Yuan T.T."/>
            <person name="Jiang B.G."/>
            <person name="Yang W.F."/>
            <person name="Lam T.T."/>
            <person name="Chang Q.C."/>
            <person name="Ding S.J."/>
            <person name="Wang X.J."/>
            <person name="Zhu J.G."/>
            <person name="Ruan X.D."/>
            <person name="Zhao L."/>
            <person name="Wei J.T."/>
            <person name="Ye R.Z."/>
            <person name="Que T.C."/>
            <person name="Du C.H."/>
            <person name="Zhou Y.H."/>
            <person name="Cheng J.X."/>
            <person name="Dai P.F."/>
            <person name="Guo W.B."/>
            <person name="Han X.H."/>
            <person name="Huang E.J."/>
            <person name="Li L.F."/>
            <person name="Wei W."/>
            <person name="Gao Y.C."/>
            <person name="Liu J.Z."/>
            <person name="Shao H.Z."/>
            <person name="Wang X."/>
            <person name="Wang C.C."/>
            <person name="Yang T.C."/>
            <person name="Huo Q.B."/>
            <person name="Li W."/>
            <person name="Chen H.Y."/>
            <person name="Chen S.E."/>
            <person name="Zhou L.G."/>
            <person name="Ni X.B."/>
            <person name="Tian J.H."/>
            <person name="Sheng Y."/>
            <person name="Liu T."/>
            <person name="Pan Y.S."/>
            <person name="Xia L.Y."/>
            <person name="Li J."/>
            <person name="Zhao F."/>
            <person name="Cao W.C."/>
        </authorList>
    </citation>
    <scope>NUCLEOTIDE SEQUENCE</scope>
    <source>
        <strain evidence="2">Rmic-2018</strain>
    </source>
</reference>
<name>A0A9J6D351_RHIMP</name>
<evidence type="ECO:0000259" key="1">
    <source>
        <dbReference type="Pfam" id="PF13193"/>
    </source>
</evidence>
<protein>
    <recommendedName>
        <fullName evidence="1">AMP-binding enzyme C-terminal domain-containing protein</fullName>
    </recommendedName>
</protein>
<gene>
    <name evidence="2" type="ORF">HPB51_026408</name>
</gene>